<name>A0ABN7ZZI6_9BACI</name>
<keyword evidence="2" id="KW-0560">Oxidoreductase</keyword>
<comment type="caution">
    <text evidence="4">The sequence shown here is derived from an EMBL/GenBank/DDBJ whole genome shotgun (WGS) entry which is preliminary data.</text>
</comment>
<gene>
    <name evidence="4" type="primary">thi4</name>
    <name evidence="4" type="ORF">BACCIP111899_02871</name>
</gene>
<dbReference type="PANTHER" id="PTHR42923:SF3">
    <property type="entry name" value="PROTOPORPHYRINOGEN OXIDASE"/>
    <property type="match status" value="1"/>
</dbReference>
<protein>
    <submittedName>
        <fullName evidence="4">Thiamine thiazole synthase</fullName>
        <ecNumber evidence="4">2.4.2.59</ecNumber>
    </submittedName>
</protein>
<dbReference type="InterPro" id="IPR001613">
    <property type="entry name" value="Flavin_amine_oxidase"/>
</dbReference>
<dbReference type="InterPro" id="IPR050464">
    <property type="entry name" value="Zeta_carotene_desat/Oxidored"/>
</dbReference>
<dbReference type="EMBL" id="CAKJTI010000015">
    <property type="protein sequence ID" value="CAG9613652.1"/>
    <property type="molecule type" value="Genomic_DNA"/>
</dbReference>
<dbReference type="EC" id="2.4.2.59" evidence="4"/>
<reference evidence="4 5" key="1">
    <citation type="submission" date="2021-10" db="EMBL/GenBank/DDBJ databases">
        <authorList>
            <person name="Criscuolo A."/>
        </authorList>
    </citation>
    <scope>NUCLEOTIDE SEQUENCE [LARGE SCALE GENOMIC DNA]</scope>
    <source>
        <strain evidence="5">CIP 111899</strain>
    </source>
</reference>
<proteinExistence type="predicted"/>
<dbReference type="PANTHER" id="PTHR42923">
    <property type="entry name" value="PROTOPORPHYRINOGEN OXIDASE"/>
    <property type="match status" value="1"/>
</dbReference>
<keyword evidence="5" id="KW-1185">Reference proteome</keyword>
<keyword evidence="4" id="KW-0808">Transferase</keyword>
<dbReference type="Gene3D" id="3.50.50.60">
    <property type="entry name" value="FAD/NAD(P)-binding domain"/>
    <property type="match status" value="1"/>
</dbReference>
<dbReference type="SUPFAM" id="SSF51905">
    <property type="entry name" value="FAD/NAD(P)-binding domain"/>
    <property type="match status" value="1"/>
</dbReference>
<evidence type="ECO:0000259" key="3">
    <source>
        <dbReference type="Pfam" id="PF01593"/>
    </source>
</evidence>
<evidence type="ECO:0000313" key="5">
    <source>
        <dbReference type="Proteomes" id="UP000789423"/>
    </source>
</evidence>
<dbReference type="Proteomes" id="UP000789423">
    <property type="component" value="Unassembled WGS sequence"/>
</dbReference>
<keyword evidence="4" id="KW-0328">Glycosyltransferase</keyword>
<organism evidence="4 5">
    <name type="scientific">Bacillus rhizoplanae</name>
    <dbReference type="NCBI Taxonomy" id="2880966"/>
    <lineage>
        <taxon>Bacteria</taxon>
        <taxon>Bacillati</taxon>
        <taxon>Bacillota</taxon>
        <taxon>Bacilli</taxon>
        <taxon>Bacillales</taxon>
        <taxon>Bacillaceae</taxon>
        <taxon>Bacillus</taxon>
    </lineage>
</organism>
<dbReference type="GO" id="GO:0016757">
    <property type="term" value="F:glycosyltransferase activity"/>
    <property type="evidence" value="ECO:0007669"/>
    <property type="project" value="UniProtKB-KW"/>
</dbReference>
<dbReference type="Pfam" id="PF01593">
    <property type="entry name" value="Amino_oxidase"/>
    <property type="match status" value="1"/>
</dbReference>
<feature type="domain" description="Amine oxidase" evidence="3">
    <location>
        <begin position="13"/>
        <end position="419"/>
    </location>
</feature>
<evidence type="ECO:0000313" key="4">
    <source>
        <dbReference type="EMBL" id="CAG9613652.1"/>
    </source>
</evidence>
<evidence type="ECO:0000256" key="1">
    <source>
        <dbReference type="ARBA" id="ARBA00001974"/>
    </source>
</evidence>
<dbReference type="InterPro" id="IPR036188">
    <property type="entry name" value="FAD/NAD-bd_sf"/>
</dbReference>
<accession>A0ABN7ZZI6</accession>
<dbReference type="PRINTS" id="PR00757">
    <property type="entry name" value="AMINEOXDASEF"/>
</dbReference>
<comment type="cofactor">
    <cofactor evidence="1">
        <name>FAD</name>
        <dbReference type="ChEBI" id="CHEBI:57692"/>
    </cofactor>
</comment>
<evidence type="ECO:0000256" key="2">
    <source>
        <dbReference type="ARBA" id="ARBA00023002"/>
    </source>
</evidence>
<sequence>MNKFDVAIIGGGFAGLTAALFLAKEGKKVVVLEKSDRYGGRSMTINKNGVLMNLGAHALYKGGEAMKIFDELGIAIKGNEPSTGAHVIWKNEVYQVPMGLRSLFSKQFLNGLGKVRLAKLMFHLNKMDVNSVSNESVQAWAEREIIDPMVRHFFYALCRLTTLTYAPSIQLARPVVRQIQRGMKEGVLYVDHGWESIVTELRSKAVSFGVKLLESMNVNSIDHNGQVERVSCTNGESFDVESVIIATPPNEACRLVPHVEKTSLYRWKEEAIPVTASCYDLGLKTLPNINHQFVLGLDQPVAFTNQSRAAKLSNNGTSVVSLVKYHDLNRISIDSQTDKQQLEHTMDLLHPGWQKEVVEQQYLPKITVVHNFPHTGRTEKPGPAVPEIKGLYIAGDWAGDEELLVDAAVASAKRAALHILKKDWVLV</sequence>
<dbReference type="RefSeq" id="WP_230575709.1">
    <property type="nucleotide sequence ID" value="NZ_CAKJTI010000015.1"/>
</dbReference>
<dbReference type="InterPro" id="IPR002937">
    <property type="entry name" value="Amino_oxidase"/>
</dbReference>
<dbReference type="Gene3D" id="3.90.660.50">
    <property type="match status" value="1"/>
</dbReference>